<dbReference type="GO" id="GO:0031298">
    <property type="term" value="C:replication fork protection complex"/>
    <property type="evidence" value="ECO:0007669"/>
    <property type="project" value="TreeGrafter"/>
</dbReference>
<organism evidence="6 7">
    <name type="scientific">Cetraspora pellucida</name>
    <dbReference type="NCBI Taxonomy" id="1433469"/>
    <lineage>
        <taxon>Eukaryota</taxon>
        <taxon>Fungi</taxon>
        <taxon>Fungi incertae sedis</taxon>
        <taxon>Mucoromycota</taxon>
        <taxon>Glomeromycotina</taxon>
        <taxon>Glomeromycetes</taxon>
        <taxon>Diversisporales</taxon>
        <taxon>Gigasporaceae</taxon>
        <taxon>Cetraspora</taxon>
    </lineage>
</organism>
<evidence type="ECO:0000256" key="2">
    <source>
        <dbReference type="ARBA" id="ARBA00022880"/>
    </source>
</evidence>
<dbReference type="PANTHER" id="PTHR22940:SF4">
    <property type="entry name" value="PROTEIN TIMELESS HOMOLOG"/>
    <property type="match status" value="1"/>
</dbReference>
<evidence type="ECO:0000313" key="6">
    <source>
        <dbReference type="EMBL" id="CAG8510889.1"/>
    </source>
</evidence>
<dbReference type="GO" id="GO:0043111">
    <property type="term" value="P:replication fork arrest"/>
    <property type="evidence" value="ECO:0007669"/>
    <property type="project" value="TreeGrafter"/>
</dbReference>
<keyword evidence="2" id="KW-0236">DNA replication inhibitor</keyword>
<keyword evidence="7" id="KW-1185">Reference proteome</keyword>
<protein>
    <submittedName>
        <fullName evidence="6">3315_t:CDS:1</fullName>
    </submittedName>
</protein>
<keyword evidence="4" id="KW-0131">Cell cycle</keyword>
<dbReference type="EMBL" id="CAJVQA010001331">
    <property type="protein sequence ID" value="CAG8510889.1"/>
    <property type="molecule type" value="Genomic_DNA"/>
</dbReference>
<dbReference type="GO" id="GO:0000076">
    <property type="term" value="P:DNA replication checkpoint signaling"/>
    <property type="evidence" value="ECO:0007669"/>
    <property type="project" value="TreeGrafter"/>
</dbReference>
<name>A0A9N8ZYF9_9GLOM</name>
<dbReference type="AlphaFoldDB" id="A0A9N8ZYF9"/>
<gene>
    <name evidence="6" type="ORF">CPELLU_LOCUS2911</name>
</gene>
<comment type="caution">
    <text evidence="6">The sequence shown here is derived from an EMBL/GenBank/DDBJ whole genome shotgun (WGS) entry which is preliminary data.</text>
</comment>
<dbReference type="PANTHER" id="PTHR22940">
    <property type="entry name" value="TIMEOUT/TIMELESS-2"/>
    <property type="match status" value="1"/>
</dbReference>
<dbReference type="InterPro" id="IPR044998">
    <property type="entry name" value="Timeless"/>
</dbReference>
<proteinExistence type="predicted"/>
<dbReference type="GO" id="GO:0003677">
    <property type="term" value="F:DNA binding"/>
    <property type="evidence" value="ECO:0007669"/>
    <property type="project" value="TreeGrafter"/>
</dbReference>
<evidence type="ECO:0000256" key="4">
    <source>
        <dbReference type="ARBA" id="ARBA00023306"/>
    </source>
</evidence>
<evidence type="ECO:0000256" key="3">
    <source>
        <dbReference type="ARBA" id="ARBA00023242"/>
    </source>
</evidence>
<evidence type="ECO:0000313" key="7">
    <source>
        <dbReference type="Proteomes" id="UP000789759"/>
    </source>
</evidence>
<dbReference type="Proteomes" id="UP000789759">
    <property type="component" value="Unassembled WGS sequence"/>
</dbReference>
<dbReference type="GO" id="GO:0006281">
    <property type="term" value="P:DNA repair"/>
    <property type="evidence" value="ECO:0007669"/>
    <property type="project" value="TreeGrafter"/>
</dbReference>
<feature type="domain" description="Timeless N-terminal" evidence="5">
    <location>
        <begin position="30"/>
        <end position="272"/>
    </location>
</feature>
<accession>A0A9N8ZYF9</accession>
<dbReference type="OrthoDB" id="310853at2759"/>
<reference evidence="6" key="1">
    <citation type="submission" date="2021-06" db="EMBL/GenBank/DDBJ databases">
        <authorList>
            <person name="Kallberg Y."/>
            <person name="Tangrot J."/>
            <person name="Rosling A."/>
        </authorList>
    </citation>
    <scope>NUCLEOTIDE SEQUENCE</scope>
    <source>
        <strain evidence="6">FL966</strain>
    </source>
</reference>
<sequence>MLKEQLIFLVKNLGRYEQINGLLNKSIQYYRIGDDCKTSLDNILTLVKELNNIDVLIYLWDLQLLEKHLLTIFLLNNNIKDNETKSIILIITELFVLMTTPIDLNQIVDFADDNACLQRDILKAQYAYKDLFTKNPAALRTLLNLLNDHLIIEVSKPTESNVMTVCLVLSLFRNLLAIDKKDKILHYNLVLQYYKETIIECFCSFHQKYIELFHCNIIIQEIFYHIFHDIEPSDILVNPTVDANEFSKKLLEDEEKKKEDRRRFNERFSGKYWIKMPDGYEILTSKKDARADKLPNEQEEKENKRTIREEWLPKKKSILDISDTARECLKVTAIKFLNTIFTTLVHSVGKDLKSEHYNDYQHSNQFFYIVRFFLELYQLLSIKDSNIVSIKHWPDILNYKIFKLMFNKIRYFKDQKLWSELQVGLECLKQMSKTIETMGSKHSNKDHEIRNKAQQLQYRILCDQENLELVVDVVKRSSKQSLSFLRSLVETVHRLLSMLERVKSRKYIYVKQKRQTNRSNKKVKYIKDEYEYRIDKIDSREQRFRTEAFDRYEMCYVDEEVLSTYCALLDKEYEIVDFDFHYINTMFFRIFSNCESSIFMKLSFMELLHRVLEHFNQLTDSFQLNLNDSQIKFKEFAYKIVKDFAIQMEKNPLTYIELILPKIDLLTQQSEHESYYQALLLQSEHEFYYQALLPERIKAVSIIHSSSTIVLSPVVDILTFKKYYNKKCKFYIQASFKDAFNTDLILVLGNIKIEVLLIV</sequence>
<dbReference type="InterPro" id="IPR006906">
    <property type="entry name" value="Timeless_N"/>
</dbReference>
<evidence type="ECO:0000259" key="5">
    <source>
        <dbReference type="Pfam" id="PF04821"/>
    </source>
</evidence>
<comment type="subcellular location">
    <subcellularLocation>
        <location evidence="1">Nucleus</location>
    </subcellularLocation>
</comment>
<evidence type="ECO:0000256" key="1">
    <source>
        <dbReference type="ARBA" id="ARBA00004123"/>
    </source>
</evidence>
<dbReference type="Pfam" id="PF04821">
    <property type="entry name" value="TIMELESS"/>
    <property type="match status" value="1"/>
</dbReference>
<keyword evidence="3" id="KW-0539">Nucleus</keyword>